<comment type="subcellular location">
    <subcellularLocation>
        <location evidence="1">Cell outer membrane</location>
    </subcellularLocation>
</comment>
<dbReference type="Proteomes" id="UP000199592">
    <property type="component" value="Unassembled WGS sequence"/>
</dbReference>
<evidence type="ECO:0000256" key="7">
    <source>
        <dbReference type="ARBA" id="ARBA00023237"/>
    </source>
</evidence>
<dbReference type="GO" id="GO:1990281">
    <property type="term" value="C:efflux pump complex"/>
    <property type="evidence" value="ECO:0007669"/>
    <property type="project" value="TreeGrafter"/>
</dbReference>
<evidence type="ECO:0000256" key="8">
    <source>
        <dbReference type="SAM" id="Coils"/>
    </source>
</evidence>
<keyword evidence="10" id="KW-1185">Reference proteome</keyword>
<evidence type="ECO:0000313" key="10">
    <source>
        <dbReference type="Proteomes" id="UP000199592"/>
    </source>
</evidence>
<dbReference type="AlphaFoldDB" id="A0A1H2QBS2"/>
<dbReference type="Gene3D" id="1.20.1600.10">
    <property type="entry name" value="Outer membrane efflux proteins (OEP)"/>
    <property type="match status" value="1"/>
</dbReference>
<protein>
    <submittedName>
        <fullName evidence="9">Outer membrane protein TolC</fullName>
    </submittedName>
</protein>
<keyword evidence="6" id="KW-0472">Membrane</keyword>
<keyword evidence="7" id="KW-0998">Cell outer membrane</keyword>
<gene>
    <name evidence="9" type="ORF">SAMN04487892_0164</name>
</gene>
<feature type="coiled-coil region" evidence="8">
    <location>
        <begin position="336"/>
        <end position="387"/>
    </location>
</feature>
<dbReference type="STRING" id="1073328.SAMN05216294_1513"/>
<dbReference type="GO" id="GO:0009279">
    <property type="term" value="C:cell outer membrane"/>
    <property type="evidence" value="ECO:0007669"/>
    <property type="project" value="UniProtKB-SubCell"/>
</dbReference>
<comment type="similarity">
    <text evidence="2">Belongs to the outer membrane factor (OMF) (TC 1.B.17) family.</text>
</comment>
<dbReference type="EMBL" id="FNMY01000001">
    <property type="protein sequence ID" value="SDW04707.1"/>
    <property type="molecule type" value="Genomic_DNA"/>
</dbReference>
<dbReference type="GO" id="GO:0015288">
    <property type="term" value="F:porin activity"/>
    <property type="evidence" value="ECO:0007669"/>
    <property type="project" value="TreeGrafter"/>
</dbReference>
<organism evidence="9 10">
    <name type="scientific">Flagellimonas zhangzhouensis</name>
    <dbReference type="NCBI Taxonomy" id="1073328"/>
    <lineage>
        <taxon>Bacteria</taxon>
        <taxon>Pseudomonadati</taxon>
        <taxon>Bacteroidota</taxon>
        <taxon>Flavobacteriia</taxon>
        <taxon>Flavobacteriales</taxon>
        <taxon>Flavobacteriaceae</taxon>
        <taxon>Flagellimonas</taxon>
    </lineage>
</organism>
<name>A0A1H2QBS2_9FLAO</name>
<accession>A0A1H2QBS2</accession>
<proteinExistence type="inferred from homology"/>
<evidence type="ECO:0000313" key="9">
    <source>
        <dbReference type="EMBL" id="SDW04707.1"/>
    </source>
</evidence>
<reference evidence="10" key="1">
    <citation type="submission" date="2016-10" db="EMBL/GenBank/DDBJ databases">
        <authorList>
            <person name="Varghese N."/>
            <person name="Submissions S."/>
        </authorList>
    </citation>
    <scope>NUCLEOTIDE SEQUENCE [LARGE SCALE GENOMIC DNA]</scope>
    <source>
        <strain evidence="10">DSM 25030</strain>
    </source>
</reference>
<dbReference type="PANTHER" id="PTHR30026:SF20">
    <property type="entry name" value="OUTER MEMBRANE PROTEIN TOLC"/>
    <property type="match status" value="1"/>
</dbReference>
<keyword evidence="3" id="KW-0813">Transport</keyword>
<evidence type="ECO:0000256" key="6">
    <source>
        <dbReference type="ARBA" id="ARBA00023136"/>
    </source>
</evidence>
<dbReference type="InterPro" id="IPR051906">
    <property type="entry name" value="TolC-like"/>
</dbReference>
<dbReference type="GO" id="GO:0015562">
    <property type="term" value="F:efflux transmembrane transporter activity"/>
    <property type="evidence" value="ECO:0007669"/>
    <property type="project" value="InterPro"/>
</dbReference>
<evidence type="ECO:0000256" key="2">
    <source>
        <dbReference type="ARBA" id="ARBA00007613"/>
    </source>
</evidence>
<evidence type="ECO:0000256" key="4">
    <source>
        <dbReference type="ARBA" id="ARBA00022452"/>
    </source>
</evidence>
<dbReference type="SUPFAM" id="SSF56954">
    <property type="entry name" value="Outer membrane efflux proteins (OEP)"/>
    <property type="match status" value="1"/>
</dbReference>
<keyword evidence="4" id="KW-1134">Transmembrane beta strand</keyword>
<evidence type="ECO:0000256" key="3">
    <source>
        <dbReference type="ARBA" id="ARBA00022448"/>
    </source>
</evidence>
<dbReference type="RefSeq" id="WP_090293825.1">
    <property type="nucleotide sequence ID" value="NZ_FNKI01000002.1"/>
</dbReference>
<evidence type="ECO:0000256" key="1">
    <source>
        <dbReference type="ARBA" id="ARBA00004442"/>
    </source>
</evidence>
<sequence>MALKKSTNLLFLILGGILCGFSQEVLDVEEAIKIALENNYQIKTARNDLKIDSLGSTAGQAGMLPQVSASVADDRSTQNITQVRSNGDEIVMDNAENKSLTYGVALEWTVFDGLRMFANREQLKENEKLGAAELKQTILDKVGEVMTTYYDLVQQQQQLSALDSTLTISEQRVELAQNRFTIGKASKLEVLNAQVDLNTDRTLMQRQMETYTNTKILLNEQLARDIKIDFKVIPEIFVDQNLNLDELEVKVAEENPILEAEKINKRISELQLKQTKAARYPTVYVVSGYNVRNTENSVGFTTSSESQGFSYGFGARLNLFDGFNQNRNEKMGKVALENAQISIAQQEQALASLVNTTYQTYLTNISLMELEATNEEIARENLEITVEKYRIGIIPTIEFRTAQLNYINASVRLSNAKYQAKVSEILLKQLAGNLEI</sequence>
<dbReference type="PANTHER" id="PTHR30026">
    <property type="entry name" value="OUTER MEMBRANE PROTEIN TOLC"/>
    <property type="match status" value="1"/>
</dbReference>
<dbReference type="Pfam" id="PF02321">
    <property type="entry name" value="OEP"/>
    <property type="match status" value="2"/>
</dbReference>
<keyword evidence="8" id="KW-0175">Coiled coil</keyword>
<dbReference type="InterPro" id="IPR003423">
    <property type="entry name" value="OMP_efflux"/>
</dbReference>
<dbReference type="OrthoDB" id="9771205at2"/>
<evidence type="ECO:0000256" key="5">
    <source>
        <dbReference type="ARBA" id="ARBA00022692"/>
    </source>
</evidence>
<keyword evidence="5" id="KW-0812">Transmembrane</keyword>